<evidence type="ECO:0000256" key="6">
    <source>
        <dbReference type="ARBA" id="ARBA00038076"/>
    </source>
</evidence>
<dbReference type="OrthoDB" id="9780560at2"/>
<evidence type="ECO:0000256" key="4">
    <source>
        <dbReference type="ARBA" id="ARBA00022989"/>
    </source>
</evidence>
<dbReference type="InterPro" id="IPR003838">
    <property type="entry name" value="ABC3_permease_C"/>
</dbReference>
<accession>A0A4Q9UYX1</accession>
<name>A0A4Q9UYX1_9ACTO</name>
<evidence type="ECO:0000259" key="8">
    <source>
        <dbReference type="Pfam" id="PF02687"/>
    </source>
</evidence>
<keyword evidence="2" id="KW-1003">Cell membrane</keyword>
<feature type="transmembrane region" description="Helical" evidence="7">
    <location>
        <begin position="30"/>
        <end position="50"/>
    </location>
</feature>
<comment type="similarity">
    <text evidence="6">Belongs to the ABC-4 integral membrane protein family.</text>
</comment>
<evidence type="ECO:0000256" key="7">
    <source>
        <dbReference type="SAM" id="Phobius"/>
    </source>
</evidence>
<dbReference type="GO" id="GO:0022857">
    <property type="term" value="F:transmembrane transporter activity"/>
    <property type="evidence" value="ECO:0007669"/>
    <property type="project" value="TreeGrafter"/>
</dbReference>
<dbReference type="InterPro" id="IPR050250">
    <property type="entry name" value="Macrolide_Exporter_MacB"/>
</dbReference>
<reference evidence="10 11" key="1">
    <citation type="submission" date="2019-02" db="EMBL/GenBank/DDBJ databases">
        <title>Arcanobacterium bovis sp. nov., isolated from the milk of a cow with mastitis.</title>
        <authorList>
            <person name="Sammra O."/>
            <person name="Foster G."/>
            <person name="Hassan A."/>
            <person name="Alssahen M."/>
            <person name="Laemmler C."/>
            <person name="Borowiak M."/>
            <person name="Malorny B."/>
            <person name="Abdulmawjood A."/>
        </authorList>
    </citation>
    <scope>NUCLEOTIDE SEQUENCE [LARGE SCALE GENOMIC DNA]</scope>
    <source>
        <strain evidence="10 11">C605018/01/1</strain>
    </source>
</reference>
<keyword evidence="11" id="KW-1185">Reference proteome</keyword>
<dbReference type="AlphaFoldDB" id="A0A4Q9UYX1"/>
<feature type="domain" description="MacB-like periplasmic core" evidence="9">
    <location>
        <begin position="29"/>
        <end position="242"/>
    </location>
</feature>
<keyword evidence="5 7" id="KW-0472">Membrane</keyword>
<feature type="domain" description="ABC3 transporter permease C-terminal" evidence="8">
    <location>
        <begin position="289"/>
        <end position="400"/>
    </location>
</feature>
<dbReference type="EMBL" id="SJDT01000007">
    <property type="protein sequence ID" value="TBW20875.1"/>
    <property type="molecule type" value="Genomic_DNA"/>
</dbReference>
<evidence type="ECO:0000313" key="11">
    <source>
        <dbReference type="Proteomes" id="UP000293036"/>
    </source>
</evidence>
<keyword evidence="4 7" id="KW-1133">Transmembrane helix</keyword>
<dbReference type="InterPro" id="IPR025857">
    <property type="entry name" value="MacB_PCD"/>
</dbReference>
<feature type="transmembrane region" description="Helical" evidence="7">
    <location>
        <begin position="372"/>
        <end position="393"/>
    </location>
</feature>
<evidence type="ECO:0000256" key="3">
    <source>
        <dbReference type="ARBA" id="ARBA00022692"/>
    </source>
</evidence>
<dbReference type="GO" id="GO:0005886">
    <property type="term" value="C:plasma membrane"/>
    <property type="evidence" value="ECO:0007669"/>
    <property type="project" value="UniProtKB-SubCell"/>
</dbReference>
<evidence type="ECO:0000256" key="1">
    <source>
        <dbReference type="ARBA" id="ARBA00004651"/>
    </source>
</evidence>
<dbReference type="Pfam" id="PF12704">
    <property type="entry name" value="MacB_PCD"/>
    <property type="match status" value="1"/>
</dbReference>
<feature type="transmembrane region" description="Helical" evidence="7">
    <location>
        <begin position="285"/>
        <end position="310"/>
    </location>
</feature>
<evidence type="ECO:0000256" key="2">
    <source>
        <dbReference type="ARBA" id="ARBA00022475"/>
    </source>
</evidence>
<dbReference type="PANTHER" id="PTHR30572">
    <property type="entry name" value="MEMBRANE COMPONENT OF TRANSPORTER-RELATED"/>
    <property type="match status" value="1"/>
</dbReference>
<keyword evidence="3 7" id="KW-0812">Transmembrane</keyword>
<dbReference type="PANTHER" id="PTHR30572:SF4">
    <property type="entry name" value="ABC TRANSPORTER PERMEASE YTRF"/>
    <property type="match status" value="1"/>
</dbReference>
<evidence type="ECO:0000259" key="9">
    <source>
        <dbReference type="Pfam" id="PF12704"/>
    </source>
</evidence>
<evidence type="ECO:0000256" key="5">
    <source>
        <dbReference type="ARBA" id="ARBA00023136"/>
    </source>
</evidence>
<feature type="transmembrane region" description="Helical" evidence="7">
    <location>
        <begin position="331"/>
        <end position="360"/>
    </location>
</feature>
<organism evidence="10 11">
    <name type="scientific">Arcanobacterium bovis</name>
    <dbReference type="NCBI Taxonomy" id="2529275"/>
    <lineage>
        <taxon>Bacteria</taxon>
        <taxon>Bacillati</taxon>
        <taxon>Actinomycetota</taxon>
        <taxon>Actinomycetes</taxon>
        <taxon>Actinomycetales</taxon>
        <taxon>Actinomycetaceae</taxon>
        <taxon>Arcanobacterium</taxon>
    </lineage>
</organism>
<proteinExistence type="inferred from homology"/>
<protein>
    <submittedName>
        <fullName evidence="10">ABC transporter permease</fullName>
    </submittedName>
</protein>
<dbReference type="Pfam" id="PF02687">
    <property type="entry name" value="FtsX"/>
    <property type="match status" value="1"/>
</dbReference>
<gene>
    <name evidence="10" type="ORF">EZJ44_08075</name>
</gene>
<dbReference type="Proteomes" id="UP000293036">
    <property type="component" value="Unassembled WGS sequence"/>
</dbReference>
<dbReference type="RefSeq" id="WP_131282267.1">
    <property type="nucleotide sequence ID" value="NZ_JBHSLR010000003.1"/>
</dbReference>
<evidence type="ECO:0000313" key="10">
    <source>
        <dbReference type="EMBL" id="TBW20875.1"/>
    </source>
</evidence>
<comment type="caution">
    <text evidence="10">The sequence shown here is derived from an EMBL/GenBank/DDBJ whole genome shotgun (WGS) entry which is preliminary data.</text>
</comment>
<sequence>MSKKRKHHLSFVDLLIDVAIELRARMARTVLMISAVALSTGALLASVGIAQNAAYQVDADIAASTINQVLVTPAEKAVPDRTPEEIKAGTIQQFFPPDTEERLKKISTIDAVGRKINIQSIMNVEISRSIAAIDHVALELSGITESYLDAAEITKPPTSWMLNTSYPVAFLGKDAAEKLQIPNTTDFEGLSISINNTEFSIAGVIDTKNSLNNDVMIPYQTALNMTKTDRGSEVLIHTKIGAGVQVSNAARLAIMPQAIEKLLASQVASVQKIRDNVSGQLARQAAWVGAFLIVLTILLIANSMIVSVTARTTEIGVRRALGSSRSRVASVFWVEGALTGVLGGLIGSAVSACIMVVVAIISDWTAHLNLGWIALGPVLGAVVGIVASAYPAIRASAIHPAIAVRSD</sequence>
<comment type="subcellular location">
    <subcellularLocation>
        <location evidence="1">Cell membrane</location>
        <topology evidence="1">Multi-pass membrane protein</topology>
    </subcellularLocation>
</comment>